<dbReference type="InterPro" id="IPR050005">
    <property type="entry name" value="DenD"/>
</dbReference>
<protein>
    <submittedName>
        <fullName evidence="4">Nucleoside-diphosphate-sugar epimerase</fullName>
    </submittedName>
</protein>
<keyword evidence="2" id="KW-0119">Carbohydrate metabolism</keyword>
<comment type="caution">
    <text evidence="4">The sequence shown here is derived from an EMBL/GenBank/DDBJ whole genome shotgun (WGS) entry which is preliminary data.</text>
</comment>
<dbReference type="CDD" id="cd05238">
    <property type="entry name" value="Gne_like_SDR_e"/>
    <property type="match status" value="1"/>
</dbReference>
<evidence type="ECO:0000259" key="3">
    <source>
        <dbReference type="Pfam" id="PF01370"/>
    </source>
</evidence>
<dbReference type="EMBL" id="FNZM01000012">
    <property type="protein sequence ID" value="SEJ97790.1"/>
    <property type="molecule type" value="Genomic_DNA"/>
</dbReference>
<organism evidence="4 5">
    <name type="scientific">Paraburkholderia tropica</name>
    <dbReference type="NCBI Taxonomy" id="92647"/>
    <lineage>
        <taxon>Bacteria</taxon>
        <taxon>Pseudomonadati</taxon>
        <taxon>Pseudomonadota</taxon>
        <taxon>Betaproteobacteria</taxon>
        <taxon>Burkholderiales</taxon>
        <taxon>Burkholderiaceae</taxon>
        <taxon>Paraburkholderia</taxon>
    </lineage>
</organism>
<dbReference type="Pfam" id="PF01370">
    <property type="entry name" value="Epimerase"/>
    <property type="match status" value="1"/>
</dbReference>
<dbReference type="Proteomes" id="UP000183529">
    <property type="component" value="Unassembled WGS sequence"/>
</dbReference>
<dbReference type="Gene3D" id="3.90.25.10">
    <property type="entry name" value="UDP-galactose 4-epimerase, domain 1"/>
    <property type="match status" value="1"/>
</dbReference>
<dbReference type="PANTHER" id="PTHR43103:SF3">
    <property type="entry name" value="ADP-L-GLYCERO-D-MANNO-HEPTOSE-6-EPIMERASE"/>
    <property type="match status" value="1"/>
</dbReference>
<dbReference type="SUPFAM" id="SSF51735">
    <property type="entry name" value="NAD(P)-binding Rossmann-fold domains"/>
    <property type="match status" value="1"/>
</dbReference>
<dbReference type="Gene3D" id="3.40.50.720">
    <property type="entry name" value="NAD(P)-binding Rossmann-like Domain"/>
    <property type="match status" value="1"/>
</dbReference>
<dbReference type="InterPro" id="IPR001509">
    <property type="entry name" value="Epimerase_deHydtase"/>
</dbReference>
<proteinExistence type="predicted"/>
<evidence type="ECO:0000256" key="2">
    <source>
        <dbReference type="ARBA" id="ARBA00023277"/>
    </source>
</evidence>
<name>A0AAQ1JVJ2_9BURK</name>
<feature type="domain" description="NAD-dependent epimerase/dehydratase" evidence="3">
    <location>
        <begin position="3"/>
        <end position="208"/>
    </location>
</feature>
<dbReference type="NCBIfam" id="NF043036">
    <property type="entry name" value="ErythonDh"/>
    <property type="match status" value="1"/>
</dbReference>
<sequence length="332" mass="36092">MKVLITGGAGFLGQRLAGELLARESLKIGGVQQRIDEIVLLDVTRAEGPDDPRVRIEEGDIAERAVLDRVIDGETAVIFHLAAILSAEAEAAFELGMRINFDATRELLEVCRARGHAPRLVFTSSVAVYGGDIPEEVQDDTALNPQSSYGTQKAMAELLLSDYSRRGFVDGRVLRLPTVSVRPGKPNGAASSFASGIIREPLNREISVVPVSGATRVWLLSPRIAIENIVVGAEIDAAALGHTRVVNLPGVCVTVDEMVETLSQFAGPKAVARIEWAPDETIERIVSSWPSSWNVRHAKKLGFSGETTFRAIVQTYLEDELHILPKRDHGHH</sequence>
<dbReference type="PANTHER" id="PTHR43103">
    <property type="entry name" value="NUCLEOSIDE-DIPHOSPHATE-SUGAR EPIMERASE"/>
    <property type="match status" value="1"/>
</dbReference>
<reference evidence="4 5" key="1">
    <citation type="submission" date="2016-10" db="EMBL/GenBank/DDBJ databases">
        <authorList>
            <person name="Varghese N."/>
            <person name="Submissions S."/>
        </authorList>
    </citation>
    <scope>NUCLEOTIDE SEQUENCE [LARGE SCALE GENOMIC DNA]</scope>
    <source>
        <strain evidence="4 5">LMG 22274</strain>
    </source>
</reference>
<gene>
    <name evidence="4" type="ORF">SAMN05216550_1127</name>
</gene>
<evidence type="ECO:0000256" key="1">
    <source>
        <dbReference type="ARBA" id="ARBA00022857"/>
    </source>
</evidence>
<dbReference type="AlphaFoldDB" id="A0AAQ1JVJ2"/>
<keyword evidence="1" id="KW-0521">NADP</keyword>
<dbReference type="RefSeq" id="WP_074984881.1">
    <property type="nucleotide sequence ID" value="NZ_CADFGN010000004.1"/>
</dbReference>
<evidence type="ECO:0000313" key="4">
    <source>
        <dbReference type="EMBL" id="SEJ97790.1"/>
    </source>
</evidence>
<dbReference type="InterPro" id="IPR036291">
    <property type="entry name" value="NAD(P)-bd_dom_sf"/>
</dbReference>
<accession>A0AAQ1JVJ2</accession>
<dbReference type="GO" id="GO:0016491">
    <property type="term" value="F:oxidoreductase activity"/>
    <property type="evidence" value="ECO:0007669"/>
    <property type="project" value="InterPro"/>
</dbReference>
<evidence type="ECO:0000313" key="5">
    <source>
        <dbReference type="Proteomes" id="UP000183529"/>
    </source>
</evidence>